<dbReference type="CDD" id="cd05325">
    <property type="entry name" value="carb_red_sniffer_like_SDR_c"/>
    <property type="match status" value="1"/>
</dbReference>
<dbReference type="EMBL" id="MDYQ01000030">
    <property type="protein sequence ID" value="PRP86463.1"/>
    <property type="molecule type" value="Genomic_DNA"/>
</dbReference>
<dbReference type="InterPro" id="IPR002347">
    <property type="entry name" value="SDR_fam"/>
</dbReference>
<gene>
    <name evidence="3" type="ORF">PROFUN_05245</name>
</gene>
<name>A0A2P6NR73_9EUKA</name>
<evidence type="ECO:0000313" key="4">
    <source>
        <dbReference type="Proteomes" id="UP000241769"/>
    </source>
</evidence>
<dbReference type="Proteomes" id="UP000241769">
    <property type="component" value="Unassembled WGS sequence"/>
</dbReference>
<keyword evidence="1" id="KW-0521">NADP</keyword>
<protein>
    <recommendedName>
        <fullName evidence="5">Short-chain dehydrogenase/reductase SDR</fullName>
    </recommendedName>
</protein>
<proteinExistence type="predicted"/>
<dbReference type="OrthoDB" id="25001at2759"/>
<dbReference type="InParanoid" id="A0A2P6NR73"/>
<evidence type="ECO:0000256" key="1">
    <source>
        <dbReference type="ARBA" id="ARBA00022857"/>
    </source>
</evidence>
<dbReference type="GO" id="GO:0016491">
    <property type="term" value="F:oxidoreductase activity"/>
    <property type="evidence" value="ECO:0007669"/>
    <property type="project" value="UniProtKB-KW"/>
</dbReference>
<dbReference type="InterPro" id="IPR036291">
    <property type="entry name" value="NAD(P)-bd_dom_sf"/>
</dbReference>
<comment type="caution">
    <text evidence="3">The sequence shown here is derived from an EMBL/GenBank/DDBJ whole genome shotgun (WGS) entry which is preliminary data.</text>
</comment>
<dbReference type="PRINTS" id="PR00081">
    <property type="entry name" value="GDHRDH"/>
</dbReference>
<keyword evidence="4" id="KW-1185">Reference proteome</keyword>
<accession>A0A2P6NR73</accession>
<reference evidence="3 4" key="1">
    <citation type="journal article" date="2018" name="Genome Biol. Evol.">
        <title>Multiple Roots of Fruiting Body Formation in Amoebozoa.</title>
        <authorList>
            <person name="Hillmann F."/>
            <person name="Forbes G."/>
            <person name="Novohradska S."/>
            <person name="Ferling I."/>
            <person name="Riege K."/>
            <person name="Groth M."/>
            <person name="Westermann M."/>
            <person name="Marz M."/>
            <person name="Spaller T."/>
            <person name="Winckler T."/>
            <person name="Schaap P."/>
            <person name="Glockner G."/>
        </authorList>
    </citation>
    <scope>NUCLEOTIDE SEQUENCE [LARGE SCALE GENOMIC DNA]</scope>
    <source>
        <strain evidence="3 4">Jena</strain>
    </source>
</reference>
<dbReference type="AlphaFoldDB" id="A0A2P6NR73"/>
<organism evidence="3 4">
    <name type="scientific">Planoprotostelium fungivorum</name>
    <dbReference type="NCBI Taxonomy" id="1890364"/>
    <lineage>
        <taxon>Eukaryota</taxon>
        <taxon>Amoebozoa</taxon>
        <taxon>Evosea</taxon>
        <taxon>Variosea</taxon>
        <taxon>Cavosteliida</taxon>
        <taxon>Cavosteliaceae</taxon>
        <taxon>Planoprotostelium</taxon>
    </lineage>
</organism>
<dbReference type="PANTHER" id="PTHR43544">
    <property type="entry name" value="SHORT-CHAIN DEHYDROGENASE/REDUCTASE"/>
    <property type="match status" value="1"/>
</dbReference>
<sequence length="259" mass="28359">MSQPQITSKKVWLVTGSNRGIGFALVSLLSQRDDVIVFAGIRDPANAVELNQLVKENHNVHLVKLSSGDEREAEAVVEQIERVADGLDYVIANAGINNSLLHVNEMTRDAFDSHIGTNAWGTILLFQKVHRLLIKRPQPVFAAISSITGSNIGQKVVPAEYGGFAAYGMSKTVINWAMSRLATEHKTEGIITLSIHPGVVMTDMVKNGIKDGPQEIKDYMQSMSITPEQSAKDILSTIERATPDQSGGFYQWSGEQLPF</sequence>
<evidence type="ECO:0000256" key="2">
    <source>
        <dbReference type="ARBA" id="ARBA00023002"/>
    </source>
</evidence>
<dbReference type="Gene3D" id="3.40.50.720">
    <property type="entry name" value="NAD(P)-binding Rossmann-like Domain"/>
    <property type="match status" value="1"/>
</dbReference>
<dbReference type="GO" id="GO:0005737">
    <property type="term" value="C:cytoplasm"/>
    <property type="evidence" value="ECO:0007669"/>
    <property type="project" value="TreeGrafter"/>
</dbReference>
<evidence type="ECO:0000313" key="3">
    <source>
        <dbReference type="EMBL" id="PRP86463.1"/>
    </source>
</evidence>
<dbReference type="InterPro" id="IPR051468">
    <property type="entry name" value="Fungal_SecMetab_SDRs"/>
</dbReference>
<keyword evidence="2" id="KW-0560">Oxidoreductase</keyword>
<dbReference type="PANTHER" id="PTHR43544:SF7">
    <property type="entry name" value="NADB-LER2"/>
    <property type="match status" value="1"/>
</dbReference>
<dbReference type="Pfam" id="PF00106">
    <property type="entry name" value="adh_short"/>
    <property type="match status" value="1"/>
</dbReference>
<evidence type="ECO:0008006" key="5">
    <source>
        <dbReference type="Google" id="ProtNLM"/>
    </source>
</evidence>
<dbReference type="SUPFAM" id="SSF51735">
    <property type="entry name" value="NAD(P)-binding Rossmann-fold domains"/>
    <property type="match status" value="1"/>
</dbReference>